<dbReference type="Proteomes" id="UP001279734">
    <property type="component" value="Unassembled WGS sequence"/>
</dbReference>
<dbReference type="AlphaFoldDB" id="A0AAD3TG55"/>
<comment type="caution">
    <text evidence="2">The sequence shown here is derived from an EMBL/GenBank/DDBJ whole genome shotgun (WGS) entry which is preliminary data.</text>
</comment>
<evidence type="ECO:0000313" key="2">
    <source>
        <dbReference type="EMBL" id="GMH28418.1"/>
    </source>
</evidence>
<proteinExistence type="predicted"/>
<name>A0AAD3TG55_NEPGR</name>
<evidence type="ECO:0000256" key="1">
    <source>
        <dbReference type="SAM" id="MobiDB-lite"/>
    </source>
</evidence>
<dbReference type="EMBL" id="BSYO01000034">
    <property type="protein sequence ID" value="GMH28418.1"/>
    <property type="molecule type" value="Genomic_DNA"/>
</dbReference>
<keyword evidence="3" id="KW-1185">Reference proteome</keyword>
<protein>
    <submittedName>
        <fullName evidence="2">Uncharacterized protein</fullName>
    </submittedName>
</protein>
<accession>A0AAD3TG55</accession>
<evidence type="ECO:0000313" key="3">
    <source>
        <dbReference type="Proteomes" id="UP001279734"/>
    </source>
</evidence>
<organism evidence="2 3">
    <name type="scientific">Nepenthes gracilis</name>
    <name type="common">Slender pitcher plant</name>
    <dbReference type="NCBI Taxonomy" id="150966"/>
    <lineage>
        <taxon>Eukaryota</taxon>
        <taxon>Viridiplantae</taxon>
        <taxon>Streptophyta</taxon>
        <taxon>Embryophyta</taxon>
        <taxon>Tracheophyta</taxon>
        <taxon>Spermatophyta</taxon>
        <taxon>Magnoliopsida</taxon>
        <taxon>eudicotyledons</taxon>
        <taxon>Gunneridae</taxon>
        <taxon>Pentapetalae</taxon>
        <taxon>Caryophyllales</taxon>
        <taxon>Nepenthaceae</taxon>
        <taxon>Nepenthes</taxon>
    </lineage>
</organism>
<gene>
    <name evidence="2" type="ORF">Nepgr_030261</name>
</gene>
<feature type="region of interest" description="Disordered" evidence="1">
    <location>
        <begin position="1"/>
        <end position="57"/>
    </location>
</feature>
<sequence length="292" mass="31031">MEVSDAQSPGDEPIPDVPAEFTGEVSGFTENSPEAINAEGAQVEGGAGEEQPSVDTEVEVEAAIEPFSEAPAELPDVSVQADQSESLAEEAVGAQDFGVVDEGTVFINVESPGEVPCAGALSSEMETQVPVAPAREAQVPESSEEATVSGDSLVTKLQDISGRINVVIGEVVQGFSQIEALKSALEAAQRRRKVTVGSFPHGLRHLRIYGHLLPRHVARWSVEARPGVFSELTRIGLAMVAGVGLEVTWRVTGIATVAWRVRIYALLETVKQMSWHSRIMGTASPLLAHFVV</sequence>
<reference evidence="2" key="1">
    <citation type="submission" date="2023-05" db="EMBL/GenBank/DDBJ databases">
        <title>Nepenthes gracilis genome sequencing.</title>
        <authorList>
            <person name="Fukushima K."/>
        </authorList>
    </citation>
    <scope>NUCLEOTIDE SEQUENCE</scope>
    <source>
        <strain evidence="2">SING2019-196</strain>
    </source>
</reference>